<comment type="caution">
    <text evidence="2">The sequence shown here is derived from an EMBL/GenBank/DDBJ whole genome shotgun (WGS) entry which is preliminary data.</text>
</comment>
<dbReference type="Proteomes" id="UP000823388">
    <property type="component" value="Chromosome 1N"/>
</dbReference>
<evidence type="ECO:0000313" key="3">
    <source>
        <dbReference type="Proteomes" id="UP000823388"/>
    </source>
</evidence>
<dbReference type="EMBL" id="CM029038">
    <property type="protein sequence ID" value="KAG2648446.1"/>
    <property type="molecule type" value="Genomic_DNA"/>
</dbReference>
<dbReference type="AlphaFoldDB" id="A0A8T0WRQ1"/>
<feature type="compositionally biased region" description="Low complexity" evidence="1">
    <location>
        <begin position="20"/>
        <end position="30"/>
    </location>
</feature>
<evidence type="ECO:0000256" key="1">
    <source>
        <dbReference type="SAM" id="MobiDB-lite"/>
    </source>
</evidence>
<organism evidence="2 3">
    <name type="scientific">Panicum virgatum</name>
    <name type="common">Blackwell switchgrass</name>
    <dbReference type="NCBI Taxonomy" id="38727"/>
    <lineage>
        <taxon>Eukaryota</taxon>
        <taxon>Viridiplantae</taxon>
        <taxon>Streptophyta</taxon>
        <taxon>Embryophyta</taxon>
        <taxon>Tracheophyta</taxon>
        <taxon>Spermatophyta</taxon>
        <taxon>Magnoliopsida</taxon>
        <taxon>Liliopsida</taxon>
        <taxon>Poales</taxon>
        <taxon>Poaceae</taxon>
        <taxon>PACMAD clade</taxon>
        <taxon>Panicoideae</taxon>
        <taxon>Panicodae</taxon>
        <taxon>Paniceae</taxon>
        <taxon>Panicinae</taxon>
        <taxon>Panicum</taxon>
        <taxon>Panicum sect. Hiantes</taxon>
    </lineage>
</organism>
<proteinExistence type="predicted"/>
<gene>
    <name evidence="2" type="ORF">PVAP13_1NG027636</name>
</gene>
<sequence length="88" mass="9620">MRMRRSADSFLWMRWSANSRRSLSTSARSSGVPASGSNSHTARPRKPLVDRSYGPPPSATSSLHMLLGIHTSNRLIIINTTGHGVKGF</sequence>
<keyword evidence="3" id="KW-1185">Reference proteome</keyword>
<evidence type="ECO:0000313" key="2">
    <source>
        <dbReference type="EMBL" id="KAG2648446.1"/>
    </source>
</evidence>
<accession>A0A8T0WRQ1</accession>
<protein>
    <submittedName>
        <fullName evidence="2">Uncharacterized protein</fullName>
    </submittedName>
</protein>
<name>A0A8T0WRQ1_PANVG</name>
<feature type="region of interest" description="Disordered" evidence="1">
    <location>
        <begin position="20"/>
        <end position="61"/>
    </location>
</feature>
<reference evidence="2" key="1">
    <citation type="submission" date="2020-05" db="EMBL/GenBank/DDBJ databases">
        <title>WGS assembly of Panicum virgatum.</title>
        <authorList>
            <person name="Lovell J.T."/>
            <person name="Jenkins J."/>
            <person name="Shu S."/>
            <person name="Juenger T.E."/>
            <person name="Schmutz J."/>
        </authorList>
    </citation>
    <scope>NUCLEOTIDE SEQUENCE</scope>
    <source>
        <strain evidence="2">AP13</strain>
    </source>
</reference>